<gene>
    <name evidence="1" type="ORF">N1851_024241</name>
</gene>
<evidence type="ECO:0000313" key="1">
    <source>
        <dbReference type="EMBL" id="KAK0139165.1"/>
    </source>
</evidence>
<dbReference type="PANTHER" id="PTHR45913:SF10">
    <property type="entry name" value="DUF4371 DOMAIN-CONTAINING PROTEIN"/>
    <property type="match status" value="1"/>
</dbReference>
<reference evidence="1" key="1">
    <citation type="journal article" date="2023" name="Front. Mar. Sci.">
        <title>A new Merluccius polli reference genome to investigate the effects of global change in West African waters.</title>
        <authorList>
            <person name="Mateo J.L."/>
            <person name="Blanco-Fernandez C."/>
            <person name="Garcia-Vazquez E."/>
            <person name="Machado-Schiaffino G."/>
        </authorList>
    </citation>
    <scope>NUCLEOTIDE SEQUENCE</scope>
    <source>
        <strain evidence="1">C29</strain>
        <tissue evidence="1">Fin</tissue>
    </source>
</reference>
<dbReference type="Proteomes" id="UP001174136">
    <property type="component" value="Unassembled WGS sequence"/>
</dbReference>
<keyword evidence="2" id="KW-1185">Reference proteome</keyword>
<dbReference type="EMBL" id="JAOPHQ010004550">
    <property type="protein sequence ID" value="KAK0139165.1"/>
    <property type="molecule type" value="Genomic_DNA"/>
</dbReference>
<dbReference type="PANTHER" id="PTHR45913">
    <property type="entry name" value="EPM2A-INTERACTING PROTEIN 1"/>
    <property type="match status" value="1"/>
</dbReference>
<dbReference type="AlphaFoldDB" id="A0AA47MFH2"/>
<comment type="caution">
    <text evidence="1">The sequence shown here is derived from an EMBL/GenBank/DDBJ whole genome shotgun (WGS) entry which is preliminary data.</text>
</comment>
<protein>
    <submittedName>
        <fullName evidence="1">General transcription factor II-I repeat domain-containing protein 2</fullName>
    </submittedName>
</protein>
<evidence type="ECO:0000313" key="2">
    <source>
        <dbReference type="Proteomes" id="UP001174136"/>
    </source>
</evidence>
<name>A0AA47MFH2_MERPO</name>
<sequence length="225" mass="26252">MDSIHKDLPLHCSVRWLSGGMVLDLFVECFDAIKAFLIEKEQDYPELEDEKWLVKLMFLRDITGHLNKFNVQLHGTGQTVLALFDAWTAFVAKIGVYSRDIERGTFRYFKHLKELLAHQTINPDDVGKYMRELESEFSARFQDFQQHGPVFSFFIYPGNLKENNPSLSMFQWMGIEEFEMLQIELKASSLWASKFTELRKTLETSIYQGASILACWDSLPEKFEV</sequence>
<organism evidence="1 2">
    <name type="scientific">Merluccius polli</name>
    <name type="common">Benguela hake</name>
    <name type="synonym">Merluccius cadenati</name>
    <dbReference type="NCBI Taxonomy" id="89951"/>
    <lineage>
        <taxon>Eukaryota</taxon>
        <taxon>Metazoa</taxon>
        <taxon>Chordata</taxon>
        <taxon>Craniata</taxon>
        <taxon>Vertebrata</taxon>
        <taxon>Euteleostomi</taxon>
        <taxon>Actinopterygii</taxon>
        <taxon>Neopterygii</taxon>
        <taxon>Teleostei</taxon>
        <taxon>Neoteleostei</taxon>
        <taxon>Acanthomorphata</taxon>
        <taxon>Zeiogadaria</taxon>
        <taxon>Gadariae</taxon>
        <taxon>Gadiformes</taxon>
        <taxon>Gadoidei</taxon>
        <taxon>Merlucciidae</taxon>
        <taxon>Merluccius</taxon>
    </lineage>
</organism>
<accession>A0AA47MFH2</accession>
<proteinExistence type="predicted"/>